<protein>
    <recommendedName>
        <fullName evidence="1">Solute-binding protein family 3/N-terminal domain-containing protein</fullName>
    </recommendedName>
</protein>
<dbReference type="PANTHER" id="PTHR38834:SF3">
    <property type="entry name" value="SOLUTE-BINDING PROTEIN FAMILY 3_N-TERMINAL DOMAIN-CONTAINING PROTEIN"/>
    <property type="match status" value="1"/>
</dbReference>
<organism evidence="2 3">
    <name type="scientific">Colwellia marinimaniae</name>
    <dbReference type="NCBI Taxonomy" id="1513592"/>
    <lineage>
        <taxon>Bacteria</taxon>
        <taxon>Pseudomonadati</taxon>
        <taxon>Pseudomonadota</taxon>
        <taxon>Gammaproteobacteria</taxon>
        <taxon>Alteromonadales</taxon>
        <taxon>Colwelliaceae</taxon>
        <taxon>Colwellia</taxon>
    </lineage>
</organism>
<dbReference type="SMART" id="SM00062">
    <property type="entry name" value="PBPb"/>
    <property type="match status" value="1"/>
</dbReference>
<feature type="domain" description="Solute-binding protein family 3/N-terminal" evidence="1">
    <location>
        <begin position="24"/>
        <end position="238"/>
    </location>
</feature>
<dbReference type="SUPFAM" id="SSF53850">
    <property type="entry name" value="Periplasmic binding protein-like II"/>
    <property type="match status" value="1"/>
</dbReference>
<dbReference type="Pfam" id="PF00497">
    <property type="entry name" value="SBP_bac_3"/>
    <property type="match status" value="1"/>
</dbReference>
<keyword evidence="3" id="KW-1185">Reference proteome</keyword>
<name>A0ABQ0MQA2_9GAMM</name>
<dbReference type="PANTHER" id="PTHR38834">
    <property type="entry name" value="PERIPLASMIC SUBSTRATE BINDING PROTEIN FAMILY 3"/>
    <property type="match status" value="1"/>
</dbReference>
<dbReference type="RefSeq" id="WP_143760078.1">
    <property type="nucleotide sequence ID" value="NZ_BDQM01000001.1"/>
</dbReference>
<dbReference type="EMBL" id="BDQM01000001">
    <property type="protein sequence ID" value="GAW94548.1"/>
    <property type="molecule type" value="Genomic_DNA"/>
</dbReference>
<reference evidence="2 3" key="1">
    <citation type="submission" date="2017-06" db="EMBL/GenBank/DDBJ databases">
        <title>Whole Genome Sequences of Colwellia marinimaniae MTCD1.</title>
        <authorList>
            <person name="Kusumoto H."/>
            <person name="Inoue M."/>
            <person name="Tanikawa K."/>
            <person name="Maeji H."/>
            <person name="Cameron J.H."/>
            <person name="Bartlett D.H."/>
        </authorList>
    </citation>
    <scope>NUCLEOTIDE SEQUENCE [LARGE SCALE GENOMIC DNA]</scope>
    <source>
        <strain evidence="2 3">MTCD1</strain>
    </source>
</reference>
<evidence type="ECO:0000259" key="1">
    <source>
        <dbReference type="SMART" id="SM00062"/>
    </source>
</evidence>
<dbReference type="Proteomes" id="UP000197068">
    <property type="component" value="Unassembled WGS sequence"/>
</dbReference>
<evidence type="ECO:0000313" key="2">
    <source>
        <dbReference type="EMBL" id="GAW94548.1"/>
    </source>
</evidence>
<proteinExistence type="predicted"/>
<dbReference type="Gene3D" id="3.40.190.10">
    <property type="entry name" value="Periplasmic binding protein-like II"/>
    <property type="match status" value="2"/>
</dbReference>
<gene>
    <name evidence="2" type="ORF">MTCD1_00144</name>
</gene>
<comment type="caution">
    <text evidence="2">The sequence shown here is derived from an EMBL/GenBank/DDBJ whole genome shotgun (WGS) entry which is preliminary data.</text>
</comment>
<accession>A0ABQ0MQA2</accession>
<dbReference type="InterPro" id="IPR001638">
    <property type="entry name" value="Solute-binding_3/MltF_N"/>
</dbReference>
<sequence>MKIRVTYLTVFMLNILVSSVYATTFTLLTEELPPYSIRGNGSGTGASIDIVSQLFERAGFDYEIIIVPWKRAMRMSLSDANTCIFPMQRNQEREATYHWISPILITQTGFYTRKDSPHKLVTIDDAKGLIIGTYNGSAVAEYLTSWGYDVRITPRDAPNIHKLMKNRIDVWAADTLSAKYLADKHKITNMKEQLVYFSTLRALACNTKVAEIKVNKLRQELKLMYTDGTIEAIISKYK</sequence>
<evidence type="ECO:0000313" key="3">
    <source>
        <dbReference type="Proteomes" id="UP000197068"/>
    </source>
</evidence>